<protein>
    <submittedName>
        <fullName evidence="2">Magnesium-protoporphyrin IX methyltransferase</fullName>
    </submittedName>
</protein>
<name>I0YJ14_COCSC</name>
<dbReference type="PANTHER" id="PTHR43591">
    <property type="entry name" value="METHYLTRANSFERASE"/>
    <property type="match status" value="1"/>
</dbReference>
<dbReference type="GeneID" id="17036294"/>
<dbReference type="Proteomes" id="UP000007264">
    <property type="component" value="Unassembled WGS sequence"/>
</dbReference>
<dbReference type="CDD" id="cd02440">
    <property type="entry name" value="AdoMet_MTases"/>
    <property type="match status" value="1"/>
</dbReference>
<dbReference type="EMBL" id="AGSI01000024">
    <property type="protein sequence ID" value="EIE18383.1"/>
    <property type="molecule type" value="Genomic_DNA"/>
</dbReference>
<dbReference type="SUPFAM" id="SSF53335">
    <property type="entry name" value="S-adenosyl-L-methionine-dependent methyltransferases"/>
    <property type="match status" value="1"/>
</dbReference>
<dbReference type="KEGG" id="csl:COCSUDRAFT_20752"/>
<dbReference type="GO" id="GO:0015995">
    <property type="term" value="P:chlorophyll biosynthetic process"/>
    <property type="evidence" value="ECO:0007669"/>
    <property type="project" value="InterPro"/>
</dbReference>
<accession>I0YJ14</accession>
<organism evidence="2 3">
    <name type="scientific">Coccomyxa subellipsoidea (strain C-169)</name>
    <name type="common">Green microalga</name>
    <dbReference type="NCBI Taxonomy" id="574566"/>
    <lineage>
        <taxon>Eukaryota</taxon>
        <taxon>Viridiplantae</taxon>
        <taxon>Chlorophyta</taxon>
        <taxon>core chlorophytes</taxon>
        <taxon>Trebouxiophyceae</taxon>
        <taxon>Trebouxiophyceae incertae sedis</taxon>
        <taxon>Coccomyxaceae</taxon>
        <taxon>Coccomyxa</taxon>
        <taxon>Coccomyxa subellipsoidea</taxon>
    </lineage>
</organism>
<evidence type="ECO:0000259" key="1">
    <source>
        <dbReference type="Pfam" id="PF07109"/>
    </source>
</evidence>
<evidence type="ECO:0000313" key="3">
    <source>
        <dbReference type="Proteomes" id="UP000007264"/>
    </source>
</evidence>
<dbReference type="PANTHER" id="PTHR43591:SF81">
    <property type="entry name" value="MAGNESIUM PROTOPORPHYRIN IX METHYLTRANSFERASE, CHLOROPLASTIC-RELATED"/>
    <property type="match status" value="1"/>
</dbReference>
<dbReference type="Pfam" id="PF07109">
    <property type="entry name" value="Mg-por_mtran_C"/>
    <property type="match status" value="1"/>
</dbReference>
<dbReference type="InterPro" id="IPR029063">
    <property type="entry name" value="SAM-dependent_MTases_sf"/>
</dbReference>
<keyword evidence="2" id="KW-0808">Transferase</keyword>
<keyword evidence="3" id="KW-1185">Reference proteome</keyword>
<dbReference type="RefSeq" id="XP_005642927.1">
    <property type="nucleotide sequence ID" value="XM_005642870.1"/>
</dbReference>
<dbReference type="eggNOG" id="KOG1270">
    <property type="taxonomic scope" value="Eukaryota"/>
</dbReference>
<dbReference type="NCBIfam" id="TIGR02021">
    <property type="entry name" value="BchM-ChlM"/>
    <property type="match status" value="1"/>
</dbReference>
<proteinExistence type="predicted"/>
<dbReference type="GO" id="GO:0032259">
    <property type="term" value="P:methylation"/>
    <property type="evidence" value="ECO:0007669"/>
    <property type="project" value="UniProtKB-KW"/>
</dbReference>
<dbReference type="AlphaFoldDB" id="I0YJ14"/>
<dbReference type="OrthoDB" id="66144at2759"/>
<comment type="caution">
    <text evidence="2">The sequence shown here is derived from an EMBL/GenBank/DDBJ whole genome shotgun (WGS) entry which is preliminary data.</text>
</comment>
<dbReference type="STRING" id="574566.I0YJ14"/>
<keyword evidence="2" id="KW-0489">Methyltransferase</keyword>
<dbReference type="Gene3D" id="3.40.50.150">
    <property type="entry name" value="Vaccinia Virus protein VP39"/>
    <property type="match status" value="1"/>
</dbReference>
<dbReference type="GO" id="GO:0046406">
    <property type="term" value="F:magnesium protoporphyrin IX methyltransferase activity"/>
    <property type="evidence" value="ECO:0007669"/>
    <property type="project" value="InterPro"/>
</dbReference>
<dbReference type="InterPro" id="IPR010940">
    <property type="entry name" value="Mg_prot_MeTrfase_C"/>
</dbReference>
<dbReference type="PROSITE" id="PS51556">
    <property type="entry name" value="SAM_MT_MG_PIX"/>
    <property type="match status" value="1"/>
</dbReference>
<evidence type="ECO:0000313" key="2">
    <source>
        <dbReference type="EMBL" id="EIE18383.1"/>
    </source>
</evidence>
<gene>
    <name evidence="2" type="ORF">COCSUDRAFT_20752</name>
</gene>
<dbReference type="InterPro" id="IPR010251">
    <property type="entry name" value="Mg_prot_MeTrfase"/>
</dbReference>
<feature type="domain" description="Magnesium-protoporphyrin IX methyltransferase C-terminal" evidence="1">
    <location>
        <begin position="153"/>
        <end position="248"/>
    </location>
</feature>
<sequence>MLTWQHCLFWRRRSAQTTTAGGDEKEAVKGYFNTVGFERWNKIYGTTDEISSVQMDIREGHAVTVDKVLGWLSEGSGVKGITLCDAGCGTGSLSIPLALQGAKVYGSDISEAMANEAARRYEVEAKSNTAAEAPKFEAKDLESISGTYHTVCCIDVLIHYPPERMAEMVGHLASLADKRLILSFAPSTPYYEILKRIGEFFPKGSKATRAYLHKEDDVEAALKQAGYKVTKRELTASKFYFSQLFEAVPAS</sequence>
<reference evidence="2 3" key="1">
    <citation type="journal article" date="2012" name="Genome Biol.">
        <title>The genome of the polar eukaryotic microalga coccomyxa subellipsoidea reveals traits of cold adaptation.</title>
        <authorList>
            <person name="Blanc G."/>
            <person name="Agarkova I."/>
            <person name="Grimwood J."/>
            <person name="Kuo A."/>
            <person name="Brueggeman A."/>
            <person name="Dunigan D."/>
            <person name="Gurnon J."/>
            <person name="Ladunga I."/>
            <person name="Lindquist E."/>
            <person name="Lucas S."/>
            <person name="Pangilinan J."/>
            <person name="Proschold T."/>
            <person name="Salamov A."/>
            <person name="Schmutz J."/>
            <person name="Weeks D."/>
            <person name="Yamada T."/>
            <person name="Claverie J.M."/>
            <person name="Grigoriev I."/>
            <person name="Van Etten J."/>
            <person name="Lomsadze A."/>
            <person name="Borodovsky M."/>
        </authorList>
    </citation>
    <scope>NUCLEOTIDE SEQUENCE [LARGE SCALE GENOMIC DNA]</scope>
    <source>
        <strain evidence="2 3">C-169</strain>
    </source>
</reference>